<comment type="caution">
    <text evidence="9">Lacks conserved residue(s) required for the propagation of feature annotation.</text>
</comment>
<keyword evidence="4" id="KW-0675">Receptor</keyword>
<feature type="disulfide bond" evidence="9">
    <location>
        <begin position="406"/>
        <end position="467"/>
    </location>
</feature>
<evidence type="ECO:0000256" key="2">
    <source>
        <dbReference type="ARBA" id="ARBA00022737"/>
    </source>
</evidence>
<keyword evidence="5" id="KW-0325">Glycoprotein</keyword>
<dbReference type="FunFam" id="3.10.250.10:FF:000002">
    <property type="entry name" value="Scavenger receptor cysteine-rich type 1 protein M130"/>
    <property type="match status" value="2"/>
</dbReference>
<evidence type="ECO:0000256" key="8">
    <source>
        <dbReference type="ARBA" id="ARBA00069168"/>
    </source>
</evidence>
<evidence type="ECO:0000256" key="6">
    <source>
        <dbReference type="ARBA" id="ARBA00058074"/>
    </source>
</evidence>
<feature type="non-terminal residue" evidence="11">
    <location>
        <position position="1"/>
    </location>
</feature>
<keyword evidence="1" id="KW-0732">Signal</keyword>
<feature type="disulfide bond" evidence="9">
    <location>
        <begin position="330"/>
        <end position="340"/>
    </location>
</feature>
<feature type="disulfide bond" evidence="9">
    <location>
        <begin position="437"/>
        <end position="447"/>
    </location>
</feature>
<protein>
    <recommendedName>
        <fullName evidence="8">Soluble scavenger receptor cysteine-rich domain-containing protein SSC5D</fullName>
    </recommendedName>
</protein>
<evidence type="ECO:0000256" key="1">
    <source>
        <dbReference type="ARBA" id="ARBA00022729"/>
    </source>
</evidence>
<dbReference type="PRINTS" id="PR00258">
    <property type="entry name" value="SPERACTRCPTR"/>
</dbReference>
<dbReference type="PANTHER" id="PTHR19331:SF487">
    <property type="entry name" value="SOLUBLE SCAVENGER RECEPTOR CYSTEINE-RICH DOMAIN-CONTAINING PROTEIN SSC5D"/>
    <property type="match status" value="1"/>
</dbReference>
<dbReference type="SUPFAM" id="SSF56487">
    <property type="entry name" value="SRCR-like"/>
    <property type="match status" value="5"/>
</dbReference>
<sequence>NCQGTERTLRTCQASPWGESSCSHGKRASAVCSDTSSLAPVRLVDGPGRCAGRVEVFHNGKWGTVCDDSWDFADATVVCRQLDCGVVIAAPRRAHFGQGEGPIWLVDVACVGIEPGLSKCKAKGWGAPGCEHGEDAGVVCSGNHHACSAELRLVGGTHRCAGRVEVLHDGQWGTICDDNWDLLDAAVVCRQLGCGRATEALGRARFGRGMGRIWLDELSCTGSEDALTQCPAHPWGQNNCNHGEDAGVVCSDDATINASTIRLVGGPHRCAGRVEIFHNERWGTVCDDGWDLPDAQVVCRQLGCGQAMAAPVEAFFGRGVDPIWLDRVACQGLEATLEKCRARWWGTSCSHEEDAGVVCSARTEVAEVRLVNGPSQCAGRVEVLHAGEWGTICDDNWDLGDAAVVCRQLGCGRAIAAPGWAHFGQGTGRIWLDYLSCTGNEDNLGQCQAHPWGDANCNHGEDAGVVCSGVP</sequence>
<name>A0A852M881_9AVES</name>
<gene>
    <name evidence="11" type="primary">Dmbt1_7</name>
    <name evidence="11" type="ORF">CENBEN_R05702</name>
</gene>
<dbReference type="PANTHER" id="PTHR19331">
    <property type="entry name" value="SCAVENGER RECEPTOR DOMAIN-CONTAINING"/>
    <property type="match status" value="1"/>
</dbReference>
<feature type="disulfide bond" evidence="9">
    <location>
        <begin position="79"/>
        <end position="140"/>
    </location>
</feature>
<feature type="domain" description="SRCR" evidence="10">
    <location>
        <begin position="151"/>
        <end position="251"/>
    </location>
</feature>
<dbReference type="SMART" id="SM00202">
    <property type="entry name" value="SR"/>
    <property type="match status" value="4"/>
</dbReference>
<feature type="disulfide bond" evidence="9">
    <location>
        <begin position="189"/>
        <end position="250"/>
    </location>
</feature>
<feature type="disulfide bond" evidence="9">
    <location>
        <begin position="110"/>
        <end position="120"/>
    </location>
</feature>
<evidence type="ECO:0000256" key="9">
    <source>
        <dbReference type="PROSITE-ProRule" id="PRU00196"/>
    </source>
</evidence>
<feature type="domain" description="SRCR" evidence="10">
    <location>
        <begin position="261"/>
        <end position="360"/>
    </location>
</feature>
<comment type="caution">
    <text evidence="11">The sequence shown here is derived from an EMBL/GenBank/DDBJ whole genome shotgun (WGS) entry which is preliminary data.</text>
</comment>
<feature type="domain" description="SRCR" evidence="10">
    <location>
        <begin position="41"/>
        <end position="141"/>
    </location>
</feature>
<dbReference type="InterPro" id="IPR001190">
    <property type="entry name" value="SRCR"/>
</dbReference>
<keyword evidence="12" id="KW-1185">Reference proteome</keyword>
<keyword evidence="3 9" id="KW-1015">Disulfide bond</keyword>
<evidence type="ECO:0000313" key="12">
    <source>
        <dbReference type="Proteomes" id="UP000632886"/>
    </source>
</evidence>
<dbReference type="PROSITE" id="PS00420">
    <property type="entry name" value="SRCR_1"/>
    <property type="match status" value="3"/>
</dbReference>
<evidence type="ECO:0000256" key="5">
    <source>
        <dbReference type="ARBA" id="ARBA00023180"/>
    </source>
</evidence>
<evidence type="ECO:0000256" key="4">
    <source>
        <dbReference type="ARBA" id="ARBA00023170"/>
    </source>
</evidence>
<feature type="domain" description="SRCR" evidence="10">
    <location>
        <begin position="1"/>
        <end position="33"/>
    </location>
</feature>
<evidence type="ECO:0000313" key="11">
    <source>
        <dbReference type="EMBL" id="NXY00124.1"/>
    </source>
</evidence>
<comment type="function">
    <text evidence="6">Binds to extracellular matrix proteins. Binds to pathogen-associated molecular patterns (PAMPs) present on the cell walls of Gram-positive and Gram-negative bacteria and fungi, behaving as a pattern recognition receptor (PRR). Induces bacterial and fungal aggregation and subsequent inhibition of PAMP-induced cytokine release. Does not possess intrinsic bactericidal activity. May play a role in the innate defense and homeostasis of certain epithelial surfaces.</text>
</comment>
<organism evidence="11 12">
    <name type="scientific">Centropus bengalensis</name>
    <name type="common">lesser coucal</name>
    <dbReference type="NCBI Taxonomy" id="1463675"/>
    <lineage>
        <taxon>Eukaryota</taxon>
        <taxon>Metazoa</taxon>
        <taxon>Chordata</taxon>
        <taxon>Craniata</taxon>
        <taxon>Vertebrata</taxon>
        <taxon>Euteleostomi</taxon>
        <taxon>Archelosauria</taxon>
        <taxon>Archosauria</taxon>
        <taxon>Dinosauria</taxon>
        <taxon>Saurischia</taxon>
        <taxon>Theropoda</taxon>
        <taxon>Coelurosauria</taxon>
        <taxon>Aves</taxon>
        <taxon>Neognathae</taxon>
        <taxon>Neoaves</taxon>
        <taxon>Otidimorphae</taxon>
        <taxon>Cuculiformes</taxon>
        <taxon>Centropidae</taxon>
        <taxon>Centropus</taxon>
    </lineage>
</organism>
<feature type="disulfide bond" evidence="9">
    <location>
        <begin position="2"/>
        <end position="12"/>
    </location>
</feature>
<accession>A0A852M881</accession>
<dbReference type="InterPro" id="IPR036772">
    <property type="entry name" value="SRCR-like_dom_sf"/>
</dbReference>
<evidence type="ECO:0000256" key="3">
    <source>
        <dbReference type="ARBA" id="ARBA00023157"/>
    </source>
</evidence>
<evidence type="ECO:0000259" key="10">
    <source>
        <dbReference type="PROSITE" id="PS50287"/>
    </source>
</evidence>
<feature type="non-terminal residue" evidence="11">
    <location>
        <position position="471"/>
    </location>
</feature>
<feature type="domain" description="SRCR" evidence="10">
    <location>
        <begin position="368"/>
        <end position="468"/>
    </location>
</feature>
<dbReference type="GO" id="GO:0016020">
    <property type="term" value="C:membrane"/>
    <property type="evidence" value="ECO:0007669"/>
    <property type="project" value="InterPro"/>
</dbReference>
<reference evidence="11 12" key="1">
    <citation type="submission" date="2020-02" db="EMBL/GenBank/DDBJ databases">
        <title>Bird 10,000 Genomes (B10K) Project - Family phase.</title>
        <authorList>
            <person name="Zhang G."/>
        </authorList>
    </citation>
    <scope>NUCLEOTIDE SEQUENCE [LARGE SCALE GENOMIC DNA]</scope>
    <source>
        <strain evidence="11">B10K-DU-017-21</strain>
    </source>
</reference>
<comment type="subunit">
    <text evidence="7">Interacts with LGALS1 and laminin.</text>
</comment>
<dbReference type="FunFam" id="3.10.250.10:FF:000007">
    <property type="entry name" value="Soluble scavenger receptor cysteine-rich domain-containing protein SSC5D"/>
    <property type="match status" value="2"/>
</dbReference>
<dbReference type="PROSITE" id="PS50287">
    <property type="entry name" value="SRCR_2"/>
    <property type="match status" value="5"/>
</dbReference>
<dbReference type="EMBL" id="WBNK01004888">
    <property type="protein sequence ID" value="NXY00124.1"/>
    <property type="molecule type" value="Genomic_DNA"/>
</dbReference>
<dbReference type="Pfam" id="PF00530">
    <property type="entry name" value="SRCR"/>
    <property type="match status" value="4"/>
</dbReference>
<proteinExistence type="predicted"/>
<feature type="disulfide bond" evidence="9">
    <location>
        <begin position="66"/>
        <end position="130"/>
    </location>
</feature>
<feature type="disulfide bond" evidence="9">
    <location>
        <begin position="393"/>
        <end position="457"/>
    </location>
</feature>
<dbReference type="AlphaFoldDB" id="A0A852M881"/>
<keyword evidence="2" id="KW-0677">Repeat</keyword>
<evidence type="ECO:0000256" key="7">
    <source>
        <dbReference type="ARBA" id="ARBA00064153"/>
    </source>
</evidence>
<dbReference type="Gene3D" id="3.10.250.10">
    <property type="entry name" value="SRCR-like domain"/>
    <property type="match status" value="5"/>
</dbReference>
<feature type="disulfide bond" evidence="9">
    <location>
        <begin position="220"/>
        <end position="230"/>
    </location>
</feature>
<dbReference type="Proteomes" id="UP000632886">
    <property type="component" value="Unassembled WGS sequence"/>
</dbReference>
<feature type="disulfide bond" evidence="9">
    <location>
        <begin position="176"/>
        <end position="240"/>
    </location>
</feature>